<dbReference type="Pfam" id="PF00724">
    <property type="entry name" value="Oxidored_FMN"/>
    <property type="match status" value="1"/>
</dbReference>
<dbReference type="SUPFAM" id="SSF51395">
    <property type="entry name" value="FMN-linked oxidoreductases"/>
    <property type="match status" value="1"/>
</dbReference>
<dbReference type="RefSeq" id="WP_113647451.1">
    <property type="nucleotide sequence ID" value="NZ_QMHN01000003.1"/>
</dbReference>
<dbReference type="EMBL" id="SAYW01000003">
    <property type="protein sequence ID" value="RWU07544.1"/>
    <property type="molecule type" value="Genomic_DNA"/>
</dbReference>
<evidence type="ECO:0000256" key="2">
    <source>
        <dbReference type="ARBA" id="ARBA00022630"/>
    </source>
</evidence>
<comment type="cofactor">
    <cofactor evidence="1">
        <name>FMN</name>
        <dbReference type="ChEBI" id="CHEBI:58210"/>
    </cofactor>
</comment>
<dbReference type="EC" id="1.6.99.1" evidence="7"/>
<evidence type="ECO:0000256" key="1">
    <source>
        <dbReference type="ARBA" id="ARBA00001917"/>
    </source>
</evidence>
<keyword evidence="3" id="KW-0288">FMN</keyword>
<keyword evidence="2" id="KW-0285">Flavoprotein</keyword>
<dbReference type="InterPro" id="IPR013785">
    <property type="entry name" value="Aldolase_TIM"/>
</dbReference>
<evidence type="ECO:0000256" key="3">
    <source>
        <dbReference type="ARBA" id="ARBA00022643"/>
    </source>
</evidence>
<dbReference type="GO" id="GO:0010181">
    <property type="term" value="F:FMN binding"/>
    <property type="evidence" value="ECO:0007669"/>
    <property type="project" value="InterPro"/>
</dbReference>
<dbReference type="Gene3D" id="3.20.20.70">
    <property type="entry name" value="Aldolase class I"/>
    <property type="match status" value="1"/>
</dbReference>
<keyword evidence="8" id="KW-1185">Reference proteome</keyword>
<dbReference type="AlphaFoldDB" id="A0A3S3PZ11"/>
<organism evidence="7 8">
    <name type="scientific">Pedobacter chitinilyticus</name>
    <dbReference type="NCBI Taxonomy" id="2233776"/>
    <lineage>
        <taxon>Bacteria</taxon>
        <taxon>Pseudomonadati</taxon>
        <taxon>Bacteroidota</taxon>
        <taxon>Sphingobacteriia</taxon>
        <taxon>Sphingobacteriales</taxon>
        <taxon>Sphingobacteriaceae</taxon>
        <taxon>Pedobacter</taxon>
    </lineage>
</organism>
<proteinExistence type="predicted"/>
<dbReference type="InterPro" id="IPR001155">
    <property type="entry name" value="OxRdtase_FMN_N"/>
</dbReference>
<reference evidence="7 8" key="1">
    <citation type="submission" date="2018-06" db="EMBL/GenBank/DDBJ databases">
        <title>Pedobacter endophyticus sp. nov., an endophytic bacterium isolated from a leaf of Triticum aestivum.</title>
        <authorList>
            <person name="Zhang L."/>
        </authorList>
    </citation>
    <scope>NUCLEOTIDE SEQUENCE [LARGE SCALE GENOMIC DNA]</scope>
    <source>
        <strain evidence="7 8">CM134L-2</strain>
    </source>
</reference>
<dbReference type="NCBIfam" id="NF010047">
    <property type="entry name" value="PRK13523.1"/>
    <property type="match status" value="1"/>
</dbReference>
<comment type="caution">
    <text evidence="7">The sequence shown here is derived from an EMBL/GenBank/DDBJ whole genome shotgun (WGS) entry which is preliminary data.</text>
</comment>
<keyword evidence="4" id="KW-0521">NADP</keyword>
<evidence type="ECO:0000313" key="8">
    <source>
        <dbReference type="Proteomes" id="UP000284120"/>
    </source>
</evidence>
<feature type="domain" description="NADH:flavin oxidoreductase/NADH oxidase N-terminal" evidence="6">
    <location>
        <begin position="4"/>
        <end position="339"/>
    </location>
</feature>
<name>A0A3S3PZ11_9SPHI</name>
<dbReference type="GO" id="GO:0003959">
    <property type="term" value="F:NADPH dehydrogenase activity"/>
    <property type="evidence" value="ECO:0007669"/>
    <property type="project" value="UniProtKB-EC"/>
</dbReference>
<dbReference type="GO" id="GO:0050661">
    <property type="term" value="F:NADP binding"/>
    <property type="evidence" value="ECO:0007669"/>
    <property type="project" value="InterPro"/>
</dbReference>
<dbReference type="PANTHER" id="PTHR43303:SF4">
    <property type="entry name" value="NADPH DEHYDROGENASE C23G7.10C-RELATED"/>
    <property type="match status" value="1"/>
</dbReference>
<protein>
    <submittedName>
        <fullName evidence="7">NADPH dehydrogenase NamA</fullName>
        <ecNumber evidence="7">1.6.99.1</ecNumber>
    </submittedName>
</protein>
<keyword evidence="5 7" id="KW-0560">Oxidoreductase</keyword>
<gene>
    <name evidence="7" type="primary">namA</name>
    <name evidence="7" type="ORF">DPV69_11190</name>
</gene>
<dbReference type="Proteomes" id="UP000284120">
    <property type="component" value="Unassembled WGS sequence"/>
</dbReference>
<dbReference type="InterPro" id="IPR044152">
    <property type="entry name" value="YqjM-like"/>
</dbReference>
<evidence type="ECO:0000259" key="6">
    <source>
        <dbReference type="Pfam" id="PF00724"/>
    </source>
</evidence>
<dbReference type="OrthoDB" id="9772736at2"/>
<evidence type="ECO:0000313" key="7">
    <source>
        <dbReference type="EMBL" id="RWU07544.1"/>
    </source>
</evidence>
<sequence>MSILFSSIKIKNLTLKNRIVVSPMCQYSSVDGFANNWHLVHLGSRAVGGAGLIITEATAVSAEGRISIVDLGIWKDEHQEKLKEIVDFVHANGAAIGVQLAHAGRKASFDVPWESPTQVSKENGGWDTVAPSAIQFNPKDKMPIALDLKGIEKVKSDFKAATLRALQVGFDVVEIHAAHGYLLHQFLSPLSNQRTDDYGGSFENRIRLLLEVVTAVQEVWPAEMPLFVRISATDWVSGGWNEDDSVQLAKILKERGVDVVDTSTGGLSRDQQIPVELGYQVRFAEAIKKETGIVTGAVGLITSSAQSEAILKEGKADLIFMARELLRDPYFPLRGAKELGDDVQWPSQYQRAK</sequence>
<dbReference type="CDD" id="cd02932">
    <property type="entry name" value="OYE_YqiM_FMN"/>
    <property type="match status" value="1"/>
</dbReference>
<evidence type="ECO:0000256" key="4">
    <source>
        <dbReference type="ARBA" id="ARBA00022857"/>
    </source>
</evidence>
<dbReference type="PANTHER" id="PTHR43303">
    <property type="entry name" value="NADPH DEHYDROGENASE C23G7.10C-RELATED"/>
    <property type="match status" value="1"/>
</dbReference>
<accession>A0A3S3PZ11</accession>
<evidence type="ECO:0000256" key="5">
    <source>
        <dbReference type="ARBA" id="ARBA00023002"/>
    </source>
</evidence>